<dbReference type="InterPro" id="IPR002068">
    <property type="entry name" value="A-crystallin/Hsp20_dom"/>
</dbReference>
<dbReference type="Proteomes" id="UP000602284">
    <property type="component" value="Unassembled WGS sequence"/>
</dbReference>
<feature type="region of interest" description="Disordered" evidence="3">
    <location>
        <begin position="32"/>
        <end position="63"/>
    </location>
</feature>
<dbReference type="RefSeq" id="WP_201637069.1">
    <property type="nucleotide sequence ID" value="NZ_JAEQNB010000005.1"/>
</dbReference>
<dbReference type="InterPro" id="IPR008978">
    <property type="entry name" value="HSP20-like_chaperone"/>
</dbReference>
<reference evidence="5 6" key="1">
    <citation type="submission" date="2021-01" db="EMBL/GenBank/DDBJ databases">
        <title>Tumebacillus sp. strain ITR2 16S ribosomal RNA gene Genome sequencing and assembly.</title>
        <authorList>
            <person name="Kang M."/>
        </authorList>
    </citation>
    <scope>NUCLEOTIDE SEQUENCE [LARGE SCALE GENOMIC DNA]</scope>
    <source>
        <strain evidence="5 6">ITR2</strain>
    </source>
</reference>
<gene>
    <name evidence="5" type="ORF">JJB07_16845</name>
</gene>
<comment type="similarity">
    <text evidence="1 2">Belongs to the small heat shock protein (HSP20) family.</text>
</comment>
<comment type="caution">
    <text evidence="5">The sequence shown here is derived from an EMBL/GenBank/DDBJ whole genome shotgun (WGS) entry which is preliminary data.</text>
</comment>
<evidence type="ECO:0000313" key="5">
    <source>
        <dbReference type="EMBL" id="MBL0388279.1"/>
    </source>
</evidence>
<evidence type="ECO:0000256" key="3">
    <source>
        <dbReference type="SAM" id="MobiDB-lite"/>
    </source>
</evidence>
<evidence type="ECO:0000313" key="6">
    <source>
        <dbReference type="Proteomes" id="UP000602284"/>
    </source>
</evidence>
<sequence length="169" mass="19577">MKGRDLKKWENQARRFFGDDFWEDIISVLPDADQPLPQRTNSGSTPQPQKSSGPRPQTPGQPAVDVYKTEKQFLVLVELPGLHNVDQIDVYMHGSQLIVSGTVARRFSQHQTLHSERFHGDFRRVIPLQEPIEEEKIEARYVQGILEIRLPFRPRTKGQKKRIRIDTDP</sequence>
<name>A0ABS1JE65_9BACL</name>
<feature type="compositionally biased region" description="Polar residues" evidence="3">
    <location>
        <begin position="37"/>
        <end position="60"/>
    </location>
</feature>
<dbReference type="Pfam" id="PF00011">
    <property type="entry name" value="HSP20"/>
    <property type="match status" value="1"/>
</dbReference>
<protein>
    <submittedName>
        <fullName evidence="5">Hsp20/alpha crystallin family protein</fullName>
    </submittedName>
</protein>
<feature type="domain" description="SHSP" evidence="4">
    <location>
        <begin position="55"/>
        <end position="168"/>
    </location>
</feature>
<dbReference type="EMBL" id="JAEQNB010000005">
    <property type="protein sequence ID" value="MBL0388279.1"/>
    <property type="molecule type" value="Genomic_DNA"/>
</dbReference>
<evidence type="ECO:0000256" key="1">
    <source>
        <dbReference type="PROSITE-ProRule" id="PRU00285"/>
    </source>
</evidence>
<organism evidence="5 6">
    <name type="scientific">Tumebacillus amylolyticus</name>
    <dbReference type="NCBI Taxonomy" id="2801339"/>
    <lineage>
        <taxon>Bacteria</taxon>
        <taxon>Bacillati</taxon>
        <taxon>Bacillota</taxon>
        <taxon>Bacilli</taxon>
        <taxon>Bacillales</taxon>
        <taxon>Alicyclobacillaceae</taxon>
        <taxon>Tumebacillus</taxon>
    </lineage>
</organism>
<dbReference type="SUPFAM" id="SSF49764">
    <property type="entry name" value="HSP20-like chaperones"/>
    <property type="match status" value="1"/>
</dbReference>
<evidence type="ECO:0000256" key="2">
    <source>
        <dbReference type="RuleBase" id="RU003616"/>
    </source>
</evidence>
<dbReference type="CDD" id="cd06464">
    <property type="entry name" value="ACD_sHsps-like"/>
    <property type="match status" value="1"/>
</dbReference>
<keyword evidence="6" id="KW-1185">Reference proteome</keyword>
<accession>A0ABS1JE65</accession>
<evidence type="ECO:0000259" key="4">
    <source>
        <dbReference type="PROSITE" id="PS01031"/>
    </source>
</evidence>
<dbReference type="PROSITE" id="PS01031">
    <property type="entry name" value="SHSP"/>
    <property type="match status" value="1"/>
</dbReference>
<proteinExistence type="inferred from homology"/>
<dbReference type="Gene3D" id="2.60.40.790">
    <property type="match status" value="1"/>
</dbReference>